<proteinExistence type="predicted"/>
<dbReference type="SUPFAM" id="SSF47473">
    <property type="entry name" value="EF-hand"/>
    <property type="match status" value="1"/>
</dbReference>
<evidence type="ECO:0000313" key="2">
    <source>
        <dbReference type="EMBL" id="CAI9772398.1"/>
    </source>
</evidence>
<reference evidence="2" key="1">
    <citation type="submission" date="2023-05" db="EMBL/GenBank/DDBJ databases">
        <authorList>
            <person name="Huff M."/>
        </authorList>
    </citation>
    <scope>NUCLEOTIDE SEQUENCE</scope>
</reference>
<accession>A0AAD1ZND0</accession>
<keyword evidence="1" id="KW-0472">Membrane</keyword>
<evidence type="ECO:0000313" key="3">
    <source>
        <dbReference type="Proteomes" id="UP000834106"/>
    </source>
</evidence>
<evidence type="ECO:0008006" key="4">
    <source>
        <dbReference type="Google" id="ProtNLM"/>
    </source>
</evidence>
<keyword evidence="1" id="KW-0812">Transmembrane</keyword>
<dbReference type="AlphaFoldDB" id="A0AAD1ZND0"/>
<protein>
    <recommendedName>
        <fullName evidence="4">EF-hand domain-containing protein</fullName>
    </recommendedName>
</protein>
<name>A0AAD1ZND0_9LAMI</name>
<evidence type="ECO:0000256" key="1">
    <source>
        <dbReference type="SAM" id="Phobius"/>
    </source>
</evidence>
<dbReference type="EMBL" id="OU503047">
    <property type="protein sequence ID" value="CAI9772398.1"/>
    <property type="molecule type" value="Genomic_DNA"/>
</dbReference>
<keyword evidence="1" id="KW-1133">Transmembrane helix</keyword>
<dbReference type="Proteomes" id="UP000834106">
    <property type="component" value="Chromosome 12"/>
</dbReference>
<keyword evidence="3" id="KW-1185">Reference proteome</keyword>
<feature type="transmembrane region" description="Helical" evidence="1">
    <location>
        <begin position="21"/>
        <end position="43"/>
    </location>
</feature>
<dbReference type="InterPro" id="IPR011992">
    <property type="entry name" value="EF-hand-dom_pair"/>
</dbReference>
<organism evidence="2 3">
    <name type="scientific">Fraxinus pennsylvanica</name>
    <dbReference type="NCBI Taxonomy" id="56036"/>
    <lineage>
        <taxon>Eukaryota</taxon>
        <taxon>Viridiplantae</taxon>
        <taxon>Streptophyta</taxon>
        <taxon>Embryophyta</taxon>
        <taxon>Tracheophyta</taxon>
        <taxon>Spermatophyta</taxon>
        <taxon>Magnoliopsida</taxon>
        <taxon>eudicotyledons</taxon>
        <taxon>Gunneridae</taxon>
        <taxon>Pentapetalae</taxon>
        <taxon>asterids</taxon>
        <taxon>lamiids</taxon>
        <taxon>Lamiales</taxon>
        <taxon>Oleaceae</taxon>
        <taxon>Oleeae</taxon>
        <taxon>Fraxinus</taxon>
    </lineage>
</organism>
<dbReference type="Gene3D" id="1.10.238.10">
    <property type="entry name" value="EF-hand"/>
    <property type="match status" value="1"/>
</dbReference>
<gene>
    <name evidence="2" type="ORF">FPE_LOCUS19828</name>
</gene>
<sequence length="216" mass="24526">MIQNYQDLKKQDQLQYELGRFLPAASSCLAGLFPFAGCLVWLADYFPIHRAKEDSNYLTKDVSPSTLTAGIIWLRLSEAPTLSYEIRKPGFLFPLGFGWKKEYVRYSSTAAAGQPEFNSGDDKNEEPKIKGKLHRRNVTRHLKPTLQRDYDGKVTPEEVASAAMYLKDTLDKEGMQELISNLSKDREGKIRVEDIIKLANRTEDAEAGRISDCQFL</sequence>